<dbReference type="InterPro" id="IPR035959">
    <property type="entry name" value="RutC-like_sf"/>
</dbReference>
<dbReference type="CDD" id="cd06150">
    <property type="entry name" value="YjgF_YER057c_UK114_like_2"/>
    <property type="match status" value="1"/>
</dbReference>
<proteinExistence type="inferred from homology"/>
<dbReference type="EMBL" id="JYHV01000019">
    <property type="protein sequence ID" value="KJH81850.1"/>
    <property type="molecule type" value="Genomic_DNA"/>
</dbReference>
<dbReference type="OrthoDB" id="6899345at2"/>
<dbReference type="SUPFAM" id="SSF55298">
    <property type="entry name" value="YjgF-like"/>
    <property type="match status" value="1"/>
</dbReference>
<evidence type="ECO:0000313" key="2">
    <source>
        <dbReference type="EMBL" id="KJH81850.1"/>
    </source>
</evidence>
<evidence type="ECO:0000313" key="3">
    <source>
        <dbReference type="Proteomes" id="UP000032487"/>
    </source>
</evidence>
<dbReference type="PROSITE" id="PS01094">
    <property type="entry name" value="UPF0076"/>
    <property type="match status" value="1"/>
</dbReference>
<dbReference type="InterPro" id="IPR006175">
    <property type="entry name" value="YjgF/YER057c/UK114"/>
</dbReference>
<comment type="similarity">
    <text evidence="1">Belongs to the RutC family.</text>
</comment>
<reference evidence="2 3" key="1">
    <citation type="submission" date="2015-02" db="EMBL/GenBank/DDBJ databases">
        <title>Draft genome sequence of Pseudomonas stutzeri NT0128 isolated from wheat (Triticum turgidum) rhizosphere.</title>
        <authorList>
            <person name="Tovi N."/>
            <person name="Frenk S."/>
            <person name="Hadar Y."/>
            <person name="Minz D."/>
        </authorList>
    </citation>
    <scope>NUCLEOTIDE SEQUENCE [LARGE SCALE GENOMIC DNA]</scope>
    <source>
        <strain evidence="2 3">NT0128</strain>
    </source>
</reference>
<protein>
    <submittedName>
        <fullName evidence="2">Endoribonuclease L-PSP</fullName>
    </submittedName>
</protein>
<name>A0A0D9ALD6_STUST</name>
<dbReference type="PANTHER" id="PTHR47328:SF1">
    <property type="entry name" value="RUTC FAMILY PROTEIN YOAB"/>
    <property type="match status" value="1"/>
</dbReference>
<dbReference type="PATRIC" id="fig|316.101.peg.3689"/>
<dbReference type="Proteomes" id="UP000032487">
    <property type="component" value="Unassembled WGS sequence"/>
</dbReference>
<dbReference type="RefSeq" id="WP_045162414.1">
    <property type="nucleotide sequence ID" value="NZ_JYHV01000019.1"/>
</dbReference>
<gene>
    <name evidence="2" type="ORF">UF78_11800</name>
</gene>
<comment type="caution">
    <text evidence="2">The sequence shown here is derived from an EMBL/GenBank/DDBJ whole genome shotgun (WGS) entry which is preliminary data.</text>
</comment>
<accession>A0A0D9ALD6</accession>
<dbReference type="AlphaFoldDB" id="A0A0D9ALD6"/>
<dbReference type="Gene3D" id="3.30.1330.40">
    <property type="entry name" value="RutC-like"/>
    <property type="match status" value="1"/>
</dbReference>
<dbReference type="PANTHER" id="PTHR47328">
    <property type="match status" value="1"/>
</dbReference>
<dbReference type="InterPro" id="IPR035709">
    <property type="entry name" value="YoaB-like"/>
</dbReference>
<sequence>MTLQRIRSNERMSAAVTFANLVFLAGQVPDNRSENADGQTRQVLAKIDNLLAEAGSDRSRILSAQIWLKDIEADFAAMNAVWSEWLPAECAPARATVEARLASADVLVEIMVIAASA</sequence>
<dbReference type="Pfam" id="PF01042">
    <property type="entry name" value="Ribonuc_L-PSP"/>
    <property type="match status" value="1"/>
</dbReference>
<evidence type="ECO:0000256" key="1">
    <source>
        <dbReference type="ARBA" id="ARBA00010552"/>
    </source>
</evidence>
<organism evidence="2 3">
    <name type="scientific">Stutzerimonas stutzeri</name>
    <name type="common">Pseudomonas stutzeri</name>
    <dbReference type="NCBI Taxonomy" id="316"/>
    <lineage>
        <taxon>Bacteria</taxon>
        <taxon>Pseudomonadati</taxon>
        <taxon>Pseudomonadota</taxon>
        <taxon>Gammaproteobacteria</taxon>
        <taxon>Pseudomonadales</taxon>
        <taxon>Pseudomonadaceae</taxon>
        <taxon>Stutzerimonas</taxon>
    </lineage>
</organism>
<dbReference type="InterPro" id="IPR019897">
    <property type="entry name" value="RidA_CS"/>
</dbReference>